<sequence>MSVNRSKDLPQLNSIRHINNGSIYVWSHIISNGPTITCNNPQAS</sequence>
<name>A0A512JS78_9HYPH</name>
<evidence type="ECO:0000313" key="2">
    <source>
        <dbReference type="Proteomes" id="UP000321750"/>
    </source>
</evidence>
<organism evidence="1 2">
    <name type="scientific">Methylobacterium gnaphalii</name>
    <dbReference type="NCBI Taxonomy" id="1010610"/>
    <lineage>
        <taxon>Bacteria</taxon>
        <taxon>Pseudomonadati</taxon>
        <taxon>Pseudomonadota</taxon>
        <taxon>Alphaproteobacteria</taxon>
        <taxon>Hyphomicrobiales</taxon>
        <taxon>Methylobacteriaceae</taxon>
        <taxon>Methylobacterium</taxon>
    </lineage>
</organism>
<proteinExistence type="predicted"/>
<comment type="caution">
    <text evidence="1">The sequence shown here is derived from an EMBL/GenBank/DDBJ whole genome shotgun (WGS) entry which is preliminary data.</text>
</comment>
<evidence type="ECO:0000313" key="1">
    <source>
        <dbReference type="EMBL" id="GEP12799.1"/>
    </source>
</evidence>
<dbReference type="AlphaFoldDB" id="A0A512JS78"/>
<keyword evidence="2" id="KW-1185">Reference proteome</keyword>
<dbReference type="Proteomes" id="UP000321750">
    <property type="component" value="Unassembled WGS sequence"/>
</dbReference>
<dbReference type="EMBL" id="BJZV01000075">
    <property type="protein sequence ID" value="GEP12799.1"/>
    <property type="molecule type" value="Genomic_DNA"/>
</dbReference>
<gene>
    <name evidence="1" type="ORF">MGN01_46440</name>
</gene>
<protein>
    <submittedName>
        <fullName evidence="1">Uncharacterized protein</fullName>
    </submittedName>
</protein>
<reference evidence="1 2" key="1">
    <citation type="submission" date="2019-07" db="EMBL/GenBank/DDBJ databases">
        <title>Whole genome shotgun sequence of Methylobacterium gnaphalii NBRC 107716.</title>
        <authorList>
            <person name="Hosoyama A."/>
            <person name="Uohara A."/>
            <person name="Ohji S."/>
            <person name="Ichikawa N."/>
        </authorList>
    </citation>
    <scope>NUCLEOTIDE SEQUENCE [LARGE SCALE GENOMIC DNA]</scope>
    <source>
        <strain evidence="1 2">NBRC 107716</strain>
    </source>
</reference>
<accession>A0A512JS78</accession>